<dbReference type="STRING" id="443156.SAMN04489867_1921"/>
<keyword evidence="2" id="KW-1185">Reference proteome</keyword>
<reference evidence="2" key="1">
    <citation type="submission" date="2016-10" db="EMBL/GenBank/DDBJ databases">
        <authorList>
            <person name="Varghese N."/>
            <person name="Submissions S."/>
        </authorList>
    </citation>
    <scope>NUCLEOTIDE SEQUENCE [LARGE SCALE GENOMIC DNA]</scope>
    <source>
        <strain evidence="2">DSM 22329</strain>
    </source>
</reference>
<dbReference type="Proteomes" id="UP000199077">
    <property type="component" value="Chromosome I"/>
</dbReference>
<dbReference type="AlphaFoldDB" id="A0A1H0RDW2"/>
<dbReference type="GO" id="GO:0015035">
    <property type="term" value="F:protein-disulfide reductase activity"/>
    <property type="evidence" value="ECO:0007669"/>
    <property type="project" value="InterPro"/>
</dbReference>
<evidence type="ECO:0000313" key="1">
    <source>
        <dbReference type="EMBL" id="SDP27379.1"/>
    </source>
</evidence>
<gene>
    <name evidence="1" type="ORF">SAMN04489867_1921</name>
</gene>
<sequence length="157" mass="16593">MRRDPRAAPSVGPSVNRLWVLYDAGCPMCSRFRTWLVEQPHLIPVTAVAAGSPEALRLLPHLDHDATLREITVVADTGAVWTGASAWVTCLWATVEHRDLATRLSTPVGLPVARAMAYAAAGLRASLTTTSVPAARPSGPTRGGGYADDCDGHCAPV</sequence>
<dbReference type="Pfam" id="PF04134">
    <property type="entry name" value="DCC1-like"/>
    <property type="match status" value="1"/>
</dbReference>
<dbReference type="EMBL" id="LT629711">
    <property type="protein sequence ID" value="SDP27379.1"/>
    <property type="molecule type" value="Genomic_DNA"/>
</dbReference>
<accession>A0A1H0RDW2</accession>
<organism evidence="1 2">
    <name type="scientific">Pedococcus dokdonensis</name>
    <dbReference type="NCBI Taxonomy" id="443156"/>
    <lineage>
        <taxon>Bacteria</taxon>
        <taxon>Bacillati</taxon>
        <taxon>Actinomycetota</taxon>
        <taxon>Actinomycetes</taxon>
        <taxon>Micrococcales</taxon>
        <taxon>Intrasporangiaceae</taxon>
        <taxon>Pedococcus</taxon>
    </lineage>
</organism>
<evidence type="ECO:0000313" key="2">
    <source>
        <dbReference type="Proteomes" id="UP000199077"/>
    </source>
</evidence>
<dbReference type="InterPro" id="IPR007263">
    <property type="entry name" value="DCC1-like"/>
</dbReference>
<name>A0A1H0RDW2_9MICO</name>
<protein>
    <submittedName>
        <fullName evidence="1">Predicted thiol-disulfide oxidoreductase YuxK, DCC family</fullName>
    </submittedName>
</protein>
<proteinExistence type="predicted"/>